<dbReference type="AlphaFoldDB" id="A0A7X1F8A5"/>
<gene>
    <name evidence="2" type="ORF">H7F49_11110</name>
</gene>
<accession>A0A7X1F8A5</accession>
<comment type="caution">
    <text evidence="2">The sequence shown here is derived from an EMBL/GenBank/DDBJ whole genome shotgun (WGS) entry which is preliminary data.</text>
</comment>
<dbReference type="SUPFAM" id="SSF48452">
    <property type="entry name" value="TPR-like"/>
    <property type="match status" value="1"/>
</dbReference>
<name>A0A7X1F8A5_9SPHN</name>
<sequence>MDLREDLMRFAPAGVALSLALALSASVGHSAPPQPLDPRAAALVSQGRAALAGGNPNAAIDAFESALAIQPGATAITLDLAEATRRQGLQGKALHYYREALERDPQNLTAISGEGAALVEKGAIEKAKRNLTRLQGLCGDACPETRELAGLIAKAGAAQVVSAEAIKPSPTVTN</sequence>
<dbReference type="InterPro" id="IPR011990">
    <property type="entry name" value="TPR-like_helical_dom_sf"/>
</dbReference>
<dbReference type="EMBL" id="JACLAU010000017">
    <property type="protein sequence ID" value="MBC2652257.1"/>
    <property type="molecule type" value="Genomic_DNA"/>
</dbReference>
<evidence type="ECO:0000313" key="3">
    <source>
        <dbReference type="Proteomes" id="UP000520156"/>
    </source>
</evidence>
<dbReference type="RefSeq" id="WP_185683677.1">
    <property type="nucleotide sequence ID" value="NZ_JACLAV010000004.1"/>
</dbReference>
<dbReference type="InterPro" id="IPR019734">
    <property type="entry name" value="TPR_rpt"/>
</dbReference>
<reference evidence="2 3" key="1">
    <citation type="submission" date="2020-08" db="EMBL/GenBank/DDBJ databases">
        <title>The genome sequence of Novosphingobium flavum 4Y4.</title>
        <authorList>
            <person name="Liu Y."/>
        </authorList>
    </citation>
    <scope>NUCLEOTIDE SEQUENCE [LARGE SCALE GENOMIC DNA]</scope>
    <source>
        <strain evidence="2 3">4Y4</strain>
    </source>
</reference>
<evidence type="ECO:0008006" key="4">
    <source>
        <dbReference type="Google" id="ProtNLM"/>
    </source>
</evidence>
<dbReference type="SMART" id="SM00028">
    <property type="entry name" value="TPR"/>
    <property type="match status" value="2"/>
</dbReference>
<feature type="repeat" description="TPR" evidence="1">
    <location>
        <begin position="74"/>
        <end position="107"/>
    </location>
</feature>
<proteinExistence type="predicted"/>
<protein>
    <recommendedName>
        <fullName evidence="4">Tetratricopeptide repeat protein</fullName>
    </recommendedName>
</protein>
<dbReference type="PROSITE" id="PS50005">
    <property type="entry name" value="TPR"/>
    <property type="match status" value="2"/>
</dbReference>
<organism evidence="2 3">
    <name type="scientific">Novosphingobium aerophilum</name>
    <dbReference type="NCBI Taxonomy" id="2839843"/>
    <lineage>
        <taxon>Bacteria</taxon>
        <taxon>Pseudomonadati</taxon>
        <taxon>Pseudomonadota</taxon>
        <taxon>Alphaproteobacteria</taxon>
        <taxon>Sphingomonadales</taxon>
        <taxon>Sphingomonadaceae</taxon>
        <taxon>Novosphingobium</taxon>
    </lineage>
</organism>
<dbReference type="Gene3D" id="1.25.40.10">
    <property type="entry name" value="Tetratricopeptide repeat domain"/>
    <property type="match status" value="1"/>
</dbReference>
<feature type="repeat" description="TPR" evidence="1">
    <location>
        <begin position="40"/>
        <end position="73"/>
    </location>
</feature>
<evidence type="ECO:0000313" key="2">
    <source>
        <dbReference type="EMBL" id="MBC2652257.1"/>
    </source>
</evidence>
<dbReference type="Proteomes" id="UP000520156">
    <property type="component" value="Unassembled WGS sequence"/>
</dbReference>
<evidence type="ECO:0000256" key="1">
    <source>
        <dbReference type="PROSITE-ProRule" id="PRU00339"/>
    </source>
</evidence>
<dbReference type="Pfam" id="PF13432">
    <property type="entry name" value="TPR_16"/>
    <property type="match status" value="1"/>
</dbReference>
<keyword evidence="1" id="KW-0802">TPR repeat</keyword>
<keyword evidence="3" id="KW-1185">Reference proteome</keyword>